<evidence type="ECO:0000259" key="9">
    <source>
        <dbReference type="Pfam" id="PF03067"/>
    </source>
</evidence>
<gene>
    <name evidence="11" type="primary">Aste57867_2660</name>
    <name evidence="10" type="ORF">As57867_002653</name>
    <name evidence="11" type="ORF">ASTE57867_2660</name>
</gene>
<evidence type="ECO:0000256" key="2">
    <source>
        <dbReference type="ARBA" id="ARBA00022723"/>
    </source>
</evidence>
<sequence>MRLLLLLGLVVATCANGLGRLLSPPHRGYLAQLSSFATLVPPDFDDDELDAGGIVSTNRGLHGTCGDDFNDQNPRAHETGGVYGRFPTDGKRVVGACYAPGQVIDVAVELTAQIPTGFFEFALCKLAGRGDRESDACFQSLHQPNGQSRVVLPPRSSAAVVTTKIQLPAGLNCEGESHCVLRWWWAMGDPATDVNSLQQVWNCADVYISESCGTATFAPASTPTPTNTPSPTLAPTDTPAPTSSPSKTPSPTTAPTTPAPTMSDKCDGNHNVCYWPANHQVLPYGQSDCVLFSTFVWCP</sequence>
<comment type="similarity">
    <text evidence="6">Belongs to the polysaccharide monooxygenase AA13 family.</text>
</comment>
<evidence type="ECO:0000256" key="3">
    <source>
        <dbReference type="ARBA" id="ARBA00023008"/>
    </source>
</evidence>
<comment type="cofactor">
    <cofactor evidence="1">
        <name>Cu(2+)</name>
        <dbReference type="ChEBI" id="CHEBI:29036"/>
    </cofactor>
</comment>
<dbReference type="InterPro" id="IPR004302">
    <property type="entry name" value="Cellulose/chitin-bd_N"/>
</dbReference>
<dbReference type="Proteomes" id="UP000332933">
    <property type="component" value="Unassembled WGS sequence"/>
</dbReference>
<dbReference type="GO" id="GO:0046872">
    <property type="term" value="F:metal ion binding"/>
    <property type="evidence" value="ECO:0007669"/>
    <property type="project" value="UniProtKB-KW"/>
</dbReference>
<organism evidence="11 12">
    <name type="scientific">Aphanomyces stellatus</name>
    <dbReference type="NCBI Taxonomy" id="120398"/>
    <lineage>
        <taxon>Eukaryota</taxon>
        <taxon>Sar</taxon>
        <taxon>Stramenopiles</taxon>
        <taxon>Oomycota</taxon>
        <taxon>Saprolegniomycetes</taxon>
        <taxon>Saprolegniales</taxon>
        <taxon>Verrucalvaceae</taxon>
        <taxon>Aphanomyces</taxon>
    </lineage>
</organism>
<dbReference type="EMBL" id="CAADRA010000350">
    <property type="protein sequence ID" value="VFT79854.1"/>
    <property type="molecule type" value="Genomic_DNA"/>
</dbReference>
<dbReference type="OrthoDB" id="64893at2759"/>
<feature type="region of interest" description="Disordered" evidence="7">
    <location>
        <begin position="219"/>
        <end position="261"/>
    </location>
</feature>
<reference evidence="11 12" key="1">
    <citation type="submission" date="2019-03" db="EMBL/GenBank/DDBJ databases">
        <authorList>
            <person name="Gaulin E."/>
            <person name="Dumas B."/>
        </authorList>
    </citation>
    <scope>NUCLEOTIDE SEQUENCE [LARGE SCALE GENOMIC DNA]</scope>
    <source>
        <strain evidence="11">CBS 568.67</strain>
    </source>
</reference>
<keyword evidence="5" id="KW-0325">Glycoprotein</keyword>
<protein>
    <submittedName>
        <fullName evidence="11">Aste57867_2660 protein</fullName>
    </submittedName>
</protein>
<dbReference type="InterPro" id="IPR052282">
    <property type="entry name" value="Starch-active_LPMO"/>
</dbReference>
<dbReference type="EMBL" id="VJMH01000350">
    <property type="protein sequence ID" value="KAF0716800.1"/>
    <property type="molecule type" value="Genomic_DNA"/>
</dbReference>
<dbReference type="PANTHER" id="PTHR36575:SF2">
    <property type="entry name" value="CHITIN-BINDING TYPE-4 DOMAIN-CONTAINING PROTEIN-RELATED"/>
    <property type="match status" value="1"/>
</dbReference>
<evidence type="ECO:0000256" key="5">
    <source>
        <dbReference type="ARBA" id="ARBA00023180"/>
    </source>
</evidence>
<evidence type="ECO:0000256" key="6">
    <source>
        <dbReference type="ARBA" id="ARBA00034311"/>
    </source>
</evidence>
<keyword evidence="8" id="KW-0732">Signal</keyword>
<keyword evidence="2" id="KW-0479">Metal-binding</keyword>
<keyword evidence="4" id="KW-1015">Disulfide bond</keyword>
<dbReference type="PANTHER" id="PTHR36575">
    <property type="entry name" value="BINDING PROTEIN, PUTATIVE (AFU_ORTHOLOGUE AFUA_1G14430)-RELATED"/>
    <property type="match status" value="1"/>
</dbReference>
<accession>A0A485KAJ8</accession>
<evidence type="ECO:0000256" key="8">
    <source>
        <dbReference type="SAM" id="SignalP"/>
    </source>
</evidence>
<name>A0A485KAJ8_9STRA</name>
<feature type="signal peptide" evidence="8">
    <location>
        <begin position="1"/>
        <end position="15"/>
    </location>
</feature>
<evidence type="ECO:0000256" key="4">
    <source>
        <dbReference type="ARBA" id="ARBA00023157"/>
    </source>
</evidence>
<evidence type="ECO:0000256" key="1">
    <source>
        <dbReference type="ARBA" id="ARBA00001973"/>
    </source>
</evidence>
<keyword evidence="12" id="KW-1185">Reference proteome</keyword>
<reference evidence="10" key="2">
    <citation type="submission" date="2019-06" db="EMBL/GenBank/DDBJ databases">
        <title>Genomics analysis of Aphanomyces spp. identifies a new class of oomycete effector associated with host adaptation.</title>
        <authorList>
            <person name="Gaulin E."/>
        </authorList>
    </citation>
    <scope>NUCLEOTIDE SEQUENCE</scope>
    <source>
        <strain evidence="10">CBS 578.67</strain>
    </source>
</reference>
<evidence type="ECO:0000313" key="11">
    <source>
        <dbReference type="EMBL" id="VFT79854.1"/>
    </source>
</evidence>
<dbReference type="Pfam" id="PF03067">
    <property type="entry name" value="LPMO_10"/>
    <property type="match status" value="1"/>
</dbReference>
<feature type="chain" id="PRO_5033436728" evidence="8">
    <location>
        <begin position="16"/>
        <end position="299"/>
    </location>
</feature>
<dbReference type="AlphaFoldDB" id="A0A485KAJ8"/>
<evidence type="ECO:0000313" key="10">
    <source>
        <dbReference type="EMBL" id="KAF0716800.1"/>
    </source>
</evidence>
<evidence type="ECO:0000313" key="12">
    <source>
        <dbReference type="Proteomes" id="UP000332933"/>
    </source>
</evidence>
<proteinExistence type="inferred from homology"/>
<evidence type="ECO:0000256" key="7">
    <source>
        <dbReference type="SAM" id="MobiDB-lite"/>
    </source>
</evidence>
<feature type="domain" description="Chitin-binding type-4" evidence="9">
    <location>
        <begin position="95"/>
        <end position="206"/>
    </location>
</feature>
<keyword evidence="3" id="KW-0186">Copper</keyword>